<dbReference type="GO" id="GO:0006412">
    <property type="term" value="P:translation"/>
    <property type="evidence" value="ECO:0007669"/>
    <property type="project" value="TreeGrafter"/>
</dbReference>
<dbReference type="PRINTS" id="PR00681">
    <property type="entry name" value="RIBOSOMALS1"/>
</dbReference>
<dbReference type="SUPFAM" id="SSF50249">
    <property type="entry name" value="Nucleic acid-binding proteins"/>
    <property type="match status" value="4"/>
</dbReference>
<name>A0A0G0NG34_9BACT</name>
<feature type="domain" description="S1 motif" evidence="4">
    <location>
        <begin position="294"/>
        <end position="357"/>
    </location>
</feature>
<dbReference type="CDD" id="cd00164">
    <property type="entry name" value="S1_like"/>
    <property type="match status" value="1"/>
</dbReference>
<feature type="domain" description="S1 motif" evidence="4">
    <location>
        <begin position="31"/>
        <end position="96"/>
    </location>
</feature>
<dbReference type="PROSITE" id="PS50126">
    <property type="entry name" value="S1"/>
    <property type="match status" value="4"/>
</dbReference>
<dbReference type="SMART" id="SM00316">
    <property type="entry name" value="S1"/>
    <property type="match status" value="4"/>
</dbReference>
<evidence type="ECO:0000313" key="5">
    <source>
        <dbReference type="EMBL" id="KKQ76071.1"/>
    </source>
</evidence>
<keyword evidence="2 5" id="KW-0689">Ribosomal protein</keyword>
<organism evidence="5 6">
    <name type="scientific">Candidatus Daviesbacteria bacterium GW2011_GWF2_38_6</name>
    <dbReference type="NCBI Taxonomy" id="1618432"/>
    <lineage>
        <taxon>Bacteria</taxon>
        <taxon>Candidatus Daviesiibacteriota</taxon>
    </lineage>
</organism>
<dbReference type="PANTHER" id="PTHR10724:SF7">
    <property type="entry name" value="SMALL RIBOSOMAL SUBUNIT PROTEIN BS1C"/>
    <property type="match status" value="1"/>
</dbReference>
<evidence type="ECO:0000313" key="6">
    <source>
        <dbReference type="Proteomes" id="UP000034324"/>
    </source>
</evidence>
<dbReference type="InterPro" id="IPR003029">
    <property type="entry name" value="S1_domain"/>
</dbReference>
<reference evidence="5 6" key="1">
    <citation type="journal article" date="2015" name="Nature">
        <title>rRNA introns, odd ribosomes, and small enigmatic genomes across a large radiation of phyla.</title>
        <authorList>
            <person name="Brown C.T."/>
            <person name="Hug L.A."/>
            <person name="Thomas B.C."/>
            <person name="Sharon I."/>
            <person name="Castelle C.J."/>
            <person name="Singh A."/>
            <person name="Wilkins M.J."/>
            <person name="Williams K.H."/>
            <person name="Banfield J.F."/>
        </authorList>
    </citation>
    <scope>NUCLEOTIDE SEQUENCE [LARGE SCALE GENOMIC DNA]</scope>
</reference>
<comment type="similarity">
    <text evidence="1">Belongs to the bacterial ribosomal protein bS1 family.</text>
</comment>
<feature type="domain" description="S1 motif" evidence="4">
    <location>
        <begin position="122"/>
        <end position="192"/>
    </location>
</feature>
<dbReference type="InterPro" id="IPR012340">
    <property type="entry name" value="NA-bd_OB-fold"/>
</dbReference>
<sequence length="367" mass="40209">MATKTINSNPTMEELLASRYARSKPLTLYRGQEVEGEIVAKNERELILDLGAKAEGVISVRDIPSSQQDSLKVGDKIKAFVIVVENESSQAVLSFHPAVETKSIRGFKGSNWSKFQTAQNQKSKLSGRVIEVNKGGLIVEVTGVRGFLPNSQVGFELLNKASKGMEGLIGQDISVAVIEIDATNNKLIFSQRGKLEDMVLKQLEGFKNNQKVSARIVCILPFGLVVSAEEVEGMVYISDVSWDKIDDLNSLFKVGQEIEAVVLDVDKELGRVNLSMKQLAEDPFTKVAAQFAPDETVKAEVTTVSETGVFFKLENGVEGFLPSAKIDPDTKYETGKTLTMLVDSVDARRRKVNLTPFVTSTAGLIYK</sequence>
<gene>
    <name evidence="5" type="ORF">US99_C0086G0003</name>
</gene>
<dbReference type="Pfam" id="PF00575">
    <property type="entry name" value="S1"/>
    <property type="match status" value="4"/>
</dbReference>
<keyword evidence="3" id="KW-0687">Ribonucleoprotein</keyword>
<dbReference type="Proteomes" id="UP000034324">
    <property type="component" value="Unassembled WGS sequence"/>
</dbReference>
<dbReference type="EMBL" id="LBVC01000086">
    <property type="protein sequence ID" value="KKQ76071.1"/>
    <property type="molecule type" value="Genomic_DNA"/>
</dbReference>
<dbReference type="InterPro" id="IPR050437">
    <property type="entry name" value="Ribos_protein_bS1-like"/>
</dbReference>
<evidence type="ECO:0000256" key="2">
    <source>
        <dbReference type="ARBA" id="ARBA00022980"/>
    </source>
</evidence>
<dbReference type="InterPro" id="IPR035104">
    <property type="entry name" value="Ribosomal_protein_S1-like"/>
</dbReference>
<proteinExistence type="inferred from homology"/>
<dbReference type="GO" id="GO:1990904">
    <property type="term" value="C:ribonucleoprotein complex"/>
    <property type="evidence" value="ECO:0007669"/>
    <property type="project" value="UniProtKB-KW"/>
</dbReference>
<evidence type="ECO:0000259" key="4">
    <source>
        <dbReference type="PROSITE" id="PS50126"/>
    </source>
</evidence>
<dbReference type="AlphaFoldDB" id="A0A0G0NG34"/>
<dbReference type="CDD" id="cd04465">
    <property type="entry name" value="S1_RPS1_repeat_ec2_hs2"/>
    <property type="match status" value="1"/>
</dbReference>
<comment type="caution">
    <text evidence="5">The sequence shown here is derived from an EMBL/GenBank/DDBJ whole genome shotgun (WGS) entry which is preliminary data.</text>
</comment>
<accession>A0A0G0NG34</accession>
<dbReference type="GO" id="GO:0003735">
    <property type="term" value="F:structural constituent of ribosome"/>
    <property type="evidence" value="ECO:0007669"/>
    <property type="project" value="TreeGrafter"/>
</dbReference>
<protein>
    <submittedName>
        <fullName evidence="5">30S ribosomal protein S1</fullName>
    </submittedName>
</protein>
<dbReference type="Gene3D" id="2.40.50.140">
    <property type="entry name" value="Nucleic acid-binding proteins"/>
    <property type="match status" value="4"/>
</dbReference>
<dbReference type="GO" id="GO:0003729">
    <property type="term" value="F:mRNA binding"/>
    <property type="evidence" value="ECO:0007669"/>
    <property type="project" value="TreeGrafter"/>
</dbReference>
<evidence type="ECO:0000256" key="3">
    <source>
        <dbReference type="ARBA" id="ARBA00023274"/>
    </source>
</evidence>
<evidence type="ECO:0000256" key="1">
    <source>
        <dbReference type="ARBA" id="ARBA00006767"/>
    </source>
</evidence>
<dbReference type="PANTHER" id="PTHR10724">
    <property type="entry name" value="30S RIBOSOMAL PROTEIN S1"/>
    <property type="match status" value="1"/>
</dbReference>
<feature type="domain" description="S1 motif" evidence="4">
    <location>
        <begin position="209"/>
        <end position="277"/>
    </location>
</feature>
<dbReference type="GO" id="GO:0005840">
    <property type="term" value="C:ribosome"/>
    <property type="evidence" value="ECO:0007669"/>
    <property type="project" value="UniProtKB-KW"/>
</dbReference>